<comment type="caution">
    <text evidence="11">The sequence shown here is derived from an EMBL/GenBank/DDBJ whole genome shotgun (WGS) entry which is preliminary data.</text>
</comment>
<dbReference type="Pfam" id="PF13183">
    <property type="entry name" value="Fer4_8"/>
    <property type="match status" value="1"/>
</dbReference>
<evidence type="ECO:0000256" key="4">
    <source>
        <dbReference type="ARBA" id="ARBA00022827"/>
    </source>
</evidence>
<dbReference type="PROSITE" id="PS51387">
    <property type="entry name" value="FAD_PCMH"/>
    <property type="match status" value="1"/>
</dbReference>
<evidence type="ECO:0000259" key="10">
    <source>
        <dbReference type="PROSITE" id="PS51387"/>
    </source>
</evidence>
<dbReference type="GO" id="GO:0004458">
    <property type="term" value="F:D-lactate dehydrogenase (cytochrome) activity"/>
    <property type="evidence" value="ECO:0007669"/>
    <property type="project" value="TreeGrafter"/>
</dbReference>
<sequence>MRHAPGVHPRRRRAAGRRRPPDEGCRGRRGPAAGVHRRRDVADRRPSDGRGRGGRRGRRRRGLPAGGRGDLHGAVPPSAEDLGHRPQLRRPRDRPGRGGTGRAGVVHQGEPHDHRPGRPDPAAGAERAGHRRGRGRPGHRAVLPQRRGGHRAGPRVRPVRDPRPDRRGHPAAQPAVPDPGEELPRLLLLRPAHRAAGRGAGRAAGRPGPRRHRGQHRRQRRPAPQQRRRPDALLAGVPGQLPQQGDAALSRRHHLDGHARRRGGRAGRRRTVRGVRTGAAGQPGGGPGVNELVAALRSRGIGDVDATALRRAEYSTDASNYRVPPQVVVFPRDVDEIVAVVDVAREQGVAVTARGGGTSVAGNAVGPGIVMDLSAHLNRIELVDPGERIAVVEPGVVLGSLQAAAAPHGLRFGPDPSTWSRCTVGGMIGNNACGPRALAYGRTADNVIELDVVDGAGRRFTAGRDLDVVPGLPALVSANLDVIRTELGRFERQISGYSLEHLLPERGHDLAKALVGTEGTCAVVLKATLRLVEAPQRPWLVVLGYPDMPAAADAVTALLPHRPLAIEGLDRRIVETVRRLRGPGAVPPLPDGNGWLLVEVGTANDPHALARAAGGAAVRVLPDGPEARAIWRIREDGAGLAGRTLDGAQAWPGLEDAAVPVEHLGAYLRDLDALLTEHGLAGSPYGHFGDGCVHVRVDVPLHAGGAALRSLMTDAAALIGGYGGSLSGEHGDGRARSELLPSLYSDRMIGVFEQFKGLFDPSDRLNPEVVVRPAPLDRDLRRPAAAPMPAADGFAFAHDGGDVTNAAHRCVGVGKCRADLTASGGFMCPSFVAVGDETTSTRGRARVLQEMLNGSLVARDWRAPEVHEALDLCLSCKACSTDCPAGVDMATYKSEVLHRAYAGRRRPWTHYTLGRLPRWAGLASRFARPLNALLSVRPIERLALRLGGMDTRRSIPRFAPLTFHRWWKRRVSVPARRVGSLPTGAGSAYQKPRVLLWVDTFTDLLSPSIGMAAVELLESAGYEVLTPPPGVCCGLTWITTGQLTAAKARLTALVAALAPYAEQDVPIVGLEPSCTAVLRSDLTDLLPDDPRAAAVAAGTVTLAELLTSAEQWERPDLTGLDVIVQPHCHQHSVMGFGPDRALLRELGATTTVLAGCCGLAGNFGMERGHYDVSVAVAENALLPALRAAAPGAVLLADGLSCRTQAEQLAGVRGLHLAELLVTSGARHTSP</sequence>
<evidence type="ECO:0000313" key="11">
    <source>
        <dbReference type="EMBL" id="PZF82737.1"/>
    </source>
</evidence>
<dbReference type="InterPro" id="IPR016169">
    <property type="entry name" value="FAD-bd_PCMH_sub2"/>
</dbReference>
<keyword evidence="6" id="KW-0408">Iron</keyword>
<dbReference type="SUPFAM" id="SSF56176">
    <property type="entry name" value="FAD-binding/transporter-associated domain-like"/>
    <property type="match status" value="1"/>
</dbReference>
<feature type="region of interest" description="Disordered" evidence="8">
    <location>
        <begin position="195"/>
        <end position="288"/>
    </location>
</feature>
<name>A0A2W2C411_9ACTN</name>
<feature type="compositionally biased region" description="Basic residues" evidence="8">
    <location>
        <begin position="52"/>
        <end position="62"/>
    </location>
</feature>
<evidence type="ECO:0000259" key="9">
    <source>
        <dbReference type="PROSITE" id="PS51379"/>
    </source>
</evidence>
<feature type="region of interest" description="Disordered" evidence="8">
    <location>
        <begin position="1"/>
        <end position="181"/>
    </location>
</feature>
<keyword evidence="3" id="KW-0479">Metal-binding</keyword>
<feature type="compositionally biased region" description="Basic residues" evidence="8">
    <location>
        <begin position="250"/>
        <end position="273"/>
    </location>
</feature>
<dbReference type="SUPFAM" id="SSF46548">
    <property type="entry name" value="alpha-helical ferredoxin"/>
    <property type="match status" value="1"/>
</dbReference>
<evidence type="ECO:0000256" key="3">
    <source>
        <dbReference type="ARBA" id="ARBA00022723"/>
    </source>
</evidence>
<dbReference type="SUPFAM" id="SSF55103">
    <property type="entry name" value="FAD-linked oxidases, C-terminal domain"/>
    <property type="match status" value="1"/>
</dbReference>
<dbReference type="InterPro" id="IPR016166">
    <property type="entry name" value="FAD-bd_PCMH"/>
</dbReference>
<dbReference type="GO" id="GO:1903457">
    <property type="term" value="P:lactate catabolic process"/>
    <property type="evidence" value="ECO:0007669"/>
    <property type="project" value="TreeGrafter"/>
</dbReference>
<reference evidence="11 12" key="1">
    <citation type="submission" date="2018-01" db="EMBL/GenBank/DDBJ databases">
        <title>Draft genome sequence of Jiangella sp. GTF31.</title>
        <authorList>
            <person name="Sahin N."/>
            <person name="Ay H."/>
            <person name="Saygin H."/>
        </authorList>
    </citation>
    <scope>NUCLEOTIDE SEQUENCE [LARGE SCALE GENOMIC DNA]</scope>
    <source>
        <strain evidence="11 12">GTF31</strain>
    </source>
</reference>
<dbReference type="PANTHER" id="PTHR11748">
    <property type="entry name" value="D-LACTATE DEHYDROGENASE"/>
    <property type="match status" value="1"/>
</dbReference>
<evidence type="ECO:0000256" key="5">
    <source>
        <dbReference type="ARBA" id="ARBA00023002"/>
    </source>
</evidence>
<dbReference type="EMBL" id="POTW01000033">
    <property type="protein sequence ID" value="PZF82737.1"/>
    <property type="molecule type" value="Genomic_DNA"/>
</dbReference>
<feature type="compositionally biased region" description="Basic and acidic residues" evidence="8">
    <location>
        <begin position="158"/>
        <end position="168"/>
    </location>
</feature>
<dbReference type="InterPro" id="IPR004113">
    <property type="entry name" value="FAD-bd_oxidored_4_C"/>
</dbReference>
<keyword evidence="5" id="KW-0560">Oxidoreductase</keyword>
<protein>
    <submittedName>
        <fullName evidence="11">FAD-binding oxidoreductase</fullName>
    </submittedName>
</protein>
<dbReference type="InterPro" id="IPR017896">
    <property type="entry name" value="4Fe4S_Fe-S-bd"/>
</dbReference>
<feature type="compositionally biased region" description="Basic residues" evidence="8">
    <location>
        <begin position="1"/>
        <end position="18"/>
    </location>
</feature>
<feature type="compositionally biased region" description="Basic residues" evidence="8">
    <location>
        <begin position="208"/>
        <end position="221"/>
    </location>
</feature>
<evidence type="ECO:0000256" key="1">
    <source>
        <dbReference type="ARBA" id="ARBA00001974"/>
    </source>
</evidence>
<evidence type="ECO:0000313" key="12">
    <source>
        <dbReference type="Proteomes" id="UP000248764"/>
    </source>
</evidence>
<dbReference type="GO" id="GO:0071949">
    <property type="term" value="F:FAD binding"/>
    <property type="evidence" value="ECO:0007669"/>
    <property type="project" value="InterPro"/>
</dbReference>
<gene>
    <name evidence="11" type="ORF">C1I92_15235</name>
</gene>
<feature type="domain" description="4Fe-4S ferredoxin-type" evidence="9">
    <location>
        <begin position="862"/>
        <end position="893"/>
    </location>
</feature>
<feature type="compositionally biased region" description="Basic and acidic residues" evidence="8">
    <location>
        <begin position="40"/>
        <end position="51"/>
    </location>
</feature>
<comment type="cofactor">
    <cofactor evidence="1">
        <name>FAD</name>
        <dbReference type="ChEBI" id="CHEBI:57692"/>
    </cofactor>
</comment>
<feature type="compositionally biased region" description="Basic and acidic residues" evidence="8">
    <location>
        <begin position="109"/>
        <end position="118"/>
    </location>
</feature>
<feature type="domain" description="FAD-binding PCMH-type" evidence="10">
    <location>
        <begin position="321"/>
        <end position="534"/>
    </location>
</feature>
<feature type="compositionally biased region" description="Basic residues" evidence="8">
    <location>
        <begin position="129"/>
        <end position="139"/>
    </location>
</feature>
<dbReference type="GO" id="GO:0008720">
    <property type="term" value="F:D-lactate dehydrogenase (NAD+) activity"/>
    <property type="evidence" value="ECO:0007669"/>
    <property type="project" value="TreeGrafter"/>
</dbReference>
<dbReference type="InterPro" id="IPR036318">
    <property type="entry name" value="FAD-bd_PCMH-like_sf"/>
</dbReference>
<dbReference type="Pfam" id="PF01565">
    <property type="entry name" value="FAD_binding_4"/>
    <property type="match status" value="1"/>
</dbReference>
<dbReference type="GO" id="GO:0051536">
    <property type="term" value="F:iron-sulfur cluster binding"/>
    <property type="evidence" value="ECO:0007669"/>
    <property type="project" value="UniProtKB-KW"/>
</dbReference>
<dbReference type="PROSITE" id="PS51379">
    <property type="entry name" value="4FE4S_FER_2"/>
    <property type="match status" value="1"/>
</dbReference>
<dbReference type="Gene3D" id="3.30.465.10">
    <property type="match status" value="1"/>
</dbReference>
<dbReference type="AlphaFoldDB" id="A0A2W2C411"/>
<dbReference type="InterPro" id="IPR016164">
    <property type="entry name" value="FAD-linked_Oxase-like_C"/>
</dbReference>
<keyword evidence="7" id="KW-0411">Iron-sulfur</keyword>
<keyword evidence="2" id="KW-0285">Flavoprotein</keyword>
<dbReference type="Pfam" id="PF02913">
    <property type="entry name" value="FAD-oxidase_C"/>
    <property type="match status" value="1"/>
</dbReference>
<dbReference type="PANTHER" id="PTHR11748:SF119">
    <property type="entry name" value="D-2-HYDROXYGLUTARATE DEHYDROGENASE"/>
    <property type="match status" value="1"/>
</dbReference>
<dbReference type="InterPro" id="IPR006094">
    <property type="entry name" value="Oxid_FAD_bind_N"/>
</dbReference>
<keyword evidence="12" id="KW-1185">Reference proteome</keyword>
<dbReference type="InterPro" id="IPR017900">
    <property type="entry name" value="4Fe4S_Fe_S_CS"/>
</dbReference>
<organism evidence="11 12">
    <name type="scientific">Jiangella anatolica</name>
    <dbReference type="NCBI Taxonomy" id="2670374"/>
    <lineage>
        <taxon>Bacteria</taxon>
        <taxon>Bacillati</taxon>
        <taxon>Actinomycetota</taxon>
        <taxon>Actinomycetes</taxon>
        <taxon>Jiangellales</taxon>
        <taxon>Jiangellaceae</taxon>
        <taxon>Jiangella</taxon>
    </lineage>
</organism>
<evidence type="ECO:0000256" key="7">
    <source>
        <dbReference type="ARBA" id="ARBA00023014"/>
    </source>
</evidence>
<evidence type="ECO:0000256" key="8">
    <source>
        <dbReference type="SAM" id="MobiDB-lite"/>
    </source>
</evidence>
<proteinExistence type="predicted"/>
<dbReference type="PROSITE" id="PS00198">
    <property type="entry name" value="4FE4S_FER_1"/>
    <property type="match status" value="1"/>
</dbReference>
<evidence type="ECO:0000256" key="6">
    <source>
        <dbReference type="ARBA" id="ARBA00023004"/>
    </source>
</evidence>
<keyword evidence="4" id="KW-0274">FAD</keyword>
<dbReference type="Proteomes" id="UP000248764">
    <property type="component" value="Unassembled WGS sequence"/>
</dbReference>
<accession>A0A2W2C411</accession>
<dbReference type="GO" id="GO:0046872">
    <property type="term" value="F:metal ion binding"/>
    <property type="evidence" value="ECO:0007669"/>
    <property type="project" value="UniProtKB-KW"/>
</dbReference>
<dbReference type="Gene3D" id="3.30.70.2740">
    <property type="match status" value="1"/>
</dbReference>
<evidence type="ECO:0000256" key="2">
    <source>
        <dbReference type="ARBA" id="ARBA00022630"/>
    </source>
</evidence>